<comment type="caution">
    <text evidence="1">The sequence shown here is derived from an EMBL/GenBank/DDBJ whole genome shotgun (WGS) entry which is preliminary data.</text>
</comment>
<reference evidence="1" key="1">
    <citation type="journal article" date="2020" name="Fungal Divers.">
        <title>Resolving the Mortierellaceae phylogeny through synthesis of multi-gene phylogenetics and phylogenomics.</title>
        <authorList>
            <person name="Vandepol N."/>
            <person name="Liber J."/>
            <person name="Desiro A."/>
            <person name="Na H."/>
            <person name="Kennedy M."/>
            <person name="Barry K."/>
            <person name="Grigoriev I.V."/>
            <person name="Miller A.N."/>
            <person name="O'Donnell K."/>
            <person name="Stajich J.E."/>
            <person name="Bonito G."/>
        </authorList>
    </citation>
    <scope>NUCLEOTIDE SEQUENCE</scope>
    <source>
        <strain evidence="1">KOD948</strain>
    </source>
</reference>
<keyword evidence="2" id="KW-1185">Reference proteome</keyword>
<evidence type="ECO:0000313" key="2">
    <source>
        <dbReference type="Proteomes" id="UP000726737"/>
    </source>
</evidence>
<dbReference type="OrthoDB" id="10527314at2759"/>
<dbReference type="EMBL" id="JAAAJA010000344">
    <property type="protein sequence ID" value="KAG0255531.1"/>
    <property type="molecule type" value="Genomic_DNA"/>
</dbReference>
<protein>
    <submittedName>
        <fullName evidence="1">Uncharacterized protein</fullName>
    </submittedName>
</protein>
<sequence>MAHGSQDHERESVISGIDRLEKAISQLAASIATERTQTTIETKHVNLPPQPSSTVSEVDKTTKFVSPASTMQPPQMMEQEITSSHLMRIQARLKVVGKTICDIAHVDKTPSFDQLSAEAKADPGIMTAWHPNVDYWKFCNGLSNLLKVLQGKEEEERNYLRGLRKMD</sequence>
<gene>
    <name evidence="1" type="ORF">BG011_005068</name>
</gene>
<organism evidence="1 2">
    <name type="scientific">Mortierella polycephala</name>
    <dbReference type="NCBI Taxonomy" id="41804"/>
    <lineage>
        <taxon>Eukaryota</taxon>
        <taxon>Fungi</taxon>
        <taxon>Fungi incertae sedis</taxon>
        <taxon>Mucoromycota</taxon>
        <taxon>Mortierellomycotina</taxon>
        <taxon>Mortierellomycetes</taxon>
        <taxon>Mortierellales</taxon>
        <taxon>Mortierellaceae</taxon>
        <taxon>Mortierella</taxon>
    </lineage>
</organism>
<accession>A0A9P6PWJ2</accession>
<dbReference type="Proteomes" id="UP000726737">
    <property type="component" value="Unassembled WGS sequence"/>
</dbReference>
<name>A0A9P6PWJ2_9FUNG</name>
<dbReference type="AlphaFoldDB" id="A0A9P6PWJ2"/>
<proteinExistence type="predicted"/>
<evidence type="ECO:0000313" key="1">
    <source>
        <dbReference type="EMBL" id="KAG0255531.1"/>
    </source>
</evidence>